<organism evidence="1 2">
    <name type="scientific">Iningainema tapete BLCC-T55</name>
    <dbReference type="NCBI Taxonomy" id="2748662"/>
    <lineage>
        <taxon>Bacteria</taxon>
        <taxon>Bacillati</taxon>
        <taxon>Cyanobacteriota</taxon>
        <taxon>Cyanophyceae</taxon>
        <taxon>Nostocales</taxon>
        <taxon>Scytonemataceae</taxon>
        <taxon>Iningainema tapete</taxon>
    </lineage>
</organism>
<dbReference type="AlphaFoldDB" id="A0A8J6XM17"/>
<accession>A0A8J6XM17</accession>
<protein>
    <recommendedName>
        <fullName evidence="3">Nif11 domain-containing protein</fullName>
    </recommendedName>
</protein>
<proteinExistence type="predicted"/>
<sequence length="155" mass="15525">MSVEALTQFGQKVAQDPALQAEAQETLGIPLNELMSMNAEQLQTANTDYPALVVNLADKYGYHFTKEELLEQITIVMNPNAQGELSDEALEAVAGGGKGSNIGAAVGGVLGGVAGGFATGAPTFGTAAAGGAVLGSMGGASAGGWIGDQIQNAGW</sequence>
<comment type="caution">
    <text evidence="1">The sequence shown here is derived from an EMBL/GenBank/DDBJ whole genome shotgun (WGS) entry which is preliminary data.</text>
</comment>
<evidence type="ECO:0000313" key="1">
    <source>
        <dbReference type="EMBL" id="MBD2774169.1"/>
    </source>
</evidence>
<keyword evidence="2" id="KW-1185">Reference proteome</keyword>
<dbReference type="RefSeq" id="WP_190830820.1">
    <property type="nucleotide sequence ID" value="NZ_CAWPPI010000064.1"/>
</dbReference>
<dbReference type="EMBL" id="JACXAE010000064">
    <property type="protein sequence ID" value="MBD2774169.1"/>
    <property type="molecule type" value="Genomic_DNA"/>
</dbReference>
<reference evidence="1" key="1">
    <citation type="submission" date="2020-09" db="EMBL/GenBank/DDBJ databases">
        <title>Iningainema tapete sp. nov. (Scytonemataceae, Cyanobacteria) from greenhouses in central Florida (USA) produces two types of nodularin with biosynthetic potential for microcystin-LR and anabaenopeptins.</title>
        <authorList>
            <person name="Berthold D.E."/>
            <person name="Lefler F.W."/>
            <person name="Huang I.-S."/>
            <person name="Abdulla H."/>
            <person name="Zimba P.V."/>
            <person name="Laughinghouse H.D. IV."/>
        </authorList>
    </citation>
    <scope>NUCLEOTIDE SEQUENCE</scope>
    <source>
        <strain evidence="1">BLCCT55</strain>
    </source>
</reference>
<gene>
    <name evidence="1" type="ORF">ICL16_19335</name>
</gene>
<name>A0A8J6XM17_9CYAN</name>
<dbReference type="Proteomes" id="UP000629098">
    <property type="component" value="Unassembled WGS sequence"/>
</dbReference>
<evidence type="ECO:0000313" key="2">
    <source>
        <dbReference type="Proteomes" id="UP000629098"/>
    </source>
</evidence>
<evidence type="ECO:0008006" key="3">
    <source>
        <dbReference type="Google" id="ProtNLM"/>
    </source>
</evidence>